<dbReference type="Proteomes" id="UP001242480">
    <property type="component" value="Unassembled WGS sequence"/>
</dbReference>
<evidence type="ECO:0000256" key="1">
    <source>
        <dbReference type="SAM" id="MobiDB-lite"/>
    </source>
</evidence>
<keyword evidence="3" id="KW-1185">Reference proteome</keyword>
<accession>A0ABU0J1G2</accession>
<feature type="region of interest" description="Disordered" evidence="1">
    <location>
        <begin position="1"/>
        <end position="44"/>
    </location>
</feature>
<name>A0ABU0J1G2_9HYPH</name>
<comment type="caution">
    <text evidence="2">The sequence shown here is derived from an EMBL/GenBank/DDBJ whole genome shotgun (WGS) entry which is preliminary data.</text>
</comment>
<evidence type="ECO:0000313" key="2">
    <source>
        <dbReference type="EMBL" id="MDQ0467475.1"/>
    </source>
</evidence>
<organism evidence="2 3">
    <name type="scientific">Labrys wisconsinensis</name>
    <dbReference type="NCBI Taxonomy" id="425677"/>
    <lineage>
        <taxon>Bacteria</taxon>
        <taxon>Pseudomonadati</taxon>
        <taxon>Pseudomonadota</taxon>
        <taxon>Alphaproteobacteria</taxon>
        <taxon>Hyphomicrobiales</taxon>
        <taxon>Xanthobacteraceae</taxon>
        <taxon>Labrys</taxon>
    </lineage>
</organism>
<feature type="compositionally biased region" description="Basic and acidic residues" evidence="1">
    <location>
        <begin position="27"/>
        <end position="44"/>
    </location>
</feature>
<dbReference type="EMBL" id="JAUSVX010000001">
    <property type="protein sequence ID" value="MDQ0467475.1"/>
    <property type="molecule type" value="Genomic_DNA"/>
</dbReference>
<gene>
    <name evidence="2" type="ORF">QO011_000470</name>
</gene>
<proteinExistence type="predicted"/>
<dbReference type="RefSeq" id="WP_307267120.1">
    <property type="nucleotide sequence ID" value="NZ_JAUSVX010000001.1"/>
</dbReference>
<protein>
    <submittedName>
        <fullName evidence="2">Uncharacterized protein</fullName>
    </submittedName>
</protein>
<sequence>MLFRLHPNPSFQPAGTPIFGQARHPRHPDLPDVRIESTHNIYHD</sequence>
<reference evidence="2 3" key="1">
    <citation type="submission" date="2023-07" db="EMBL/GenBank/DDBJ databases">
        <title>Genomic Encyclopedia of Type Strains, Phase IV (KMG-IV): sequencing the most valuable type-strain genomes for metagenomic binning, comparative biology and taxonomic classification.</title>
        <authorList>
            <person name="Goeker M."/>
        </authorList>
    </citation>
    <scope>NUCLEOTIDE SEQUENCE [LARGE SCALE GENOMIC DNA]</scope>
    <source>
        <strain evidence="2 3">DSM 19619</strain>
    </source>
</reference>
<evidence type="ECO:0000313" key="3">
    <source>
        <dbReference type="Proteomes" id="UP001242480"/>
    </source>
</evidence>